<keyword evidence="3" id="KW-1185">Reference proteome</keyword>
<evidence type="ECO:0000256" key="1">
    <source>
        <dbReference type="SAM" id="SignalP"/>
    </source>
</evidence>
<accession>D2QUF1</accession>
<name>D2QUF1_SPILD</name>
<dbReference type="KEGG" id="sli:Slin_6476"/>
<dbReference type="HOGENOM" id="CLU_558851_0_0_10"/>
<dbReference type="AlphaFoldDB" id="D2QUF1"/>
<feature type="signal peptide" evidence="1">
    <location>
        <begin position="1"/>
        <end position="25"/>
    </location>
</feature>
<protein>
    <submittedName>
        <fullName evidence="2">Uncharacterized protein</fullName>
    </submittedName>
</protein>
<dbReference type="RefSeq" id="WP_012930915.1">
    <property type="nucleotide sequence ID" value="NC_013730.1"/>
</dbReference>
<evidence type="ECO:0000313" key="3">
    <source>
        <dbReference type="Proteomes" id="UP000002028"/>
    </source>
</evidence>
<dbReference type="EMBL" id="CP001769">
    <property type="protein sequence ID" value="ADB42433.1"/>
    <property type="molecule type" value="Genomic_DNA"/>
</dbReference>
<evidence type="ECO:0000313" key="2">
    <source>
        <dbReference type="EMBL" id="ADB42433.1"/>
    </source>
</evidence>
<keyword evidence="1" id="KW-0732">Signal</keyword>
<dbReference type="Proteomes" id="UP000002028">
    <property type="component" value="Chromosome"/>
</dbReference>
<dbReference type="STRING" id="504472.Slin_6476"/>
<gene>
    <name evidence="2" type="ordered locus">Slin_6476</name>
</gene>
<dbReference type="Gene3D" id="2.60.120.430">
    <property type="entry name" value="Galactose-binding lectin"/>
    <property type="match status" value="1"/>
</dbReference>
<feature type="chain" id="PRO_5003034266" evidence="1">
    <location>
        <begin position="26"/>
        <end position="488"/>
    </location>
</feature>
<proteinExistence type="predicted"/>
<organism evidence="2 3">
    <name type="scientific">Spirosoma linguale (strain ATCC 33905 / DSM 74 / LMG 10896 / Claus 1)</name>
    <dbReference type="NCBI Taxonomy" id="504472"/>
    <lineage>
        <taxon>Bacteria</taxon>
        <taxon>Pseudomonadati</taxon>
        <taxon>Bacteroidota</taxon>
        <taxon>Cytophagia</taxon>
        <taxon>Cytophagales</taxon>
        <taxon>Cytophagaceae</taxon>
        <taxon>Spirosoma</taxon>
    </lineage>
</organism>
<sequence>MSRMKPFLFFYSISLILSFSYSALAQRKVEFDYFGTDPHGEKAPNVRVHCGDEVQVTATGQIKVGFLARERTPAGLPVYSDNQYNIFKDKPHCALMVCAVEPDYKISEANFPYLGWEVCGVSYTYKVQKDGYLLFALNEKTNWYWDNTPIGRGFHVTVTVPDRKNTTLGILKDKEVYRKNDKVIYQCKQFERDNDGYWYIKDEATREIIGICSDQKPYLYTHIGENKRTLTDNDVYADLETKTAIIYKKKKLTKSTIDNRWYLKDSQGICEGIVDLTNEGNFSIHPDDNELTSLLKHLNRNLQNREAKGALRYLCTRAGGSFTSRTFSPCTDKEFRLYYDENNCIWALAESAESIYHNGWLKFTRLDPVNSNASFESIRIPSAGEGRQSAIIIGQSTPYKVNDRAYSSVNLRDTQWRGSYNFAHSSCFEGSYSLYQNHKEMDIKPHEDGYKDYMIFAEQFGVQTIQESTFRLQALQVPLTNQQRTCPN</sequence>
<reference evidence="2 3" key="1">
    <citation type="journal article" date="2010" name="Stand. Genomic Sci.">
        <title>Complete genome sequence of Spirosoma linguale type strain (1).</title>
        <authorList>
            <person name="Lail K."/>
            <person name="Sikorski J."/>
            <person name="Saunders E."/>
            <person name="Lapidus A."/>
            <person name="Glavina Del Rio T."/>
            <person name="Copeland A."/>
            <person name="Tice H."/>
            <person name="Cheng J.-F."/>
            <person name="Lucas S."/>
            <person name="Nolan M."/>
            <person name="Bruce D."/>
            <person name="Goodwin L."/>
            <person name="Pitluck S."/>
            <person name="Ivanova N."/>
            <person name="Mavromatis K."/>
            <person name="Ovchinnikova G."/>
            <person name="Pati A."/>
            <person name="Chen A."/>
            <person name="Palaniappan K."/>
            <person name="Land M."/>
            <person name="Hauser L."/>
            <person name="Chang Y.-J."/>
            <person name="Jeffries C.D."/>
            <person name="Chain P."/>
            <person name="Brettin T."/>
            <person name="Detter J.C."/>
            <person name="Schuetze A."/>
            <person name="Rohde M."/>
            <person name="Tindall B.J."/>
            <person name="Goeker M."/>
            <person name="Bristow J."/>
            <person name="Eisen J.A."/>
            <person name="Markowitz V."/>
            <person name="Hugenholtz P."/>
            <person name="Kyrpides N.C."/>
            <person name="Klenk H.-P."/>
            <person name="Chen F."/>
        </authorList>
    </citation>
    <scope>NUCLEOTIDE SEQUENCE [LARGE SCALE GENOMIC DNA]</scope>
    <source>
        <strain evidence="3">ATCC 33905 / DSM 74 / LMG 10896 / Claus 1</strain>
    </source>
</reference>